<dbReference type="EMBL" id="RZUH01000009">
    <property type="protein sequence ID" value="KAA8826929.1"/>
    <property type="molecule type" value="Genomic_DNA"/>
</dbReference>
<evidence type="ECO:0000313" key="1">
    <source>
        <dbReference type="EMBL" id="KAA8826929.1"/>
    </source>
</evidence>
<protein>
    <submittedName>
        <fullName evidence="1">Uncharacterized protein</fullName>
    </submittedName>
</protein>
<accession>A0A5M9ZHJ4</accession>
<name>A0A5M9ZHJ4_9BIFI</name>
<dbReference type="AlphaFoldDB" id="A0A5M9ZHJ4"/>
<evidence type="ECO:0000313" key="2">
    <source>
        <dbReference type="Proteomes" id="UP000410049"/>
    </source>
</evidence>
<comment type="caution">
    <text evidence="1">The sequence shown here is derived from an EMBL/GenBank/DDBJ whole genome shotgun (WGS) entry which is preliminary data.</text>
</comment>
<reference evidence="1 2" key="1">
    <citation type="journal article" date="2019" name="Syst. Appl. Microbiol.">
        <title>Characterization of Bifidobacterium species in feaces of the Egyptian fruit bat: Description of B. vespertilionis sp. nov. and B. rousetti sp. nov.</title>
        <authorList>
            <person name="Modesto M."/>
            <person name="Satti M."/>
            <person name="Watanabe K."/>
            <person name="Puglisi E."/>
            <person name="Morelli L."/>
            <person name="Huang C.-H."/>
            <person name="Liou J.-S."/>
            <person name="Miyashita M."/>
            <person name="Tamura T."/>
            <person name="Saito S."/>
            <person name="Mori K."/>
            <person name="Huang L."/>
            <person name="Sciavilla P."/>
            <person name="Sandri C."/>
            <person name="Spiezio C."/>
            <person name="Vitali F."/>
            <person name="Cavalieri D."/>
            <person name="Perpetuini G."/>
            <person name="Tofalo R."/>
            <person name="Bonetti A."/>
            <person name="Arita M."/>
            <person name="Mattarelli P."/>
        </authorList>
    </citation>
    <scope>NUCLEOTIDE SEQUENCE [LARGE SCALE GENOMIC DNA]</scope>
    <source>
        <strain evidence="1 2">RST17</strain>
    </source>
</reference>
<proteinExistence type="predicted"/>
<gene>
    <name evidence="1" type="ORF">EMO91_10380</name>
</gene>
<dbReference type="Proteomes" id="UP000410049">
    <property type="component" value="Unassembled WGS sequence"/>
</dbReference>
<dbReference type="RefSeq" id="WP_150379885.1">
    <property type="nucleotide sequence ID" value="NZ_RZUH01000009.1"/>
</dbReference>
<sequence length="146" mass="16163">MDASNRISLAALAVSPVSLLISLGRDGARPAVPVSRNLSTMVGFDEYEVRVSNAGAGAMFDVGLTMDGCDRPARIPRLESGGVWTVVMDFGVDDGDWREPEEEPGPLPDYVGRATLRYRAMPFPRWRRRRVWRSAALARHHGPMRI</sequence>
<organism evidence="1 2">
    <name type="scientific">Bifidobacterium myosotis</name>
    <dbReference type="NCBI Taxonomy" id="1630166"/>
    <lineage>
        <taxon>Bacteria</taxon>
        <taxon>Bacillati</taxon>
        <taxon>Actinomycetota</taxon>
        <taxon>Actinomycetes</taxon>
        <taxon>Bifidobacteriales</taxon>
        <taxon>Bifidobacteriaceae</taxon>
        <taxon>Bifidobacterium</taxon>
    </lineage>
</organism>